<evidence type="ECO:0000259" key="4">
    <source>
        <dbReference type="Pfam" id="PF00535"/>
    </source>
</evidence>
<feature type="domain" description="Glycosyltransferase 2-like" evidence="4">
    <location>
        <begin position="6"/>
        <end position="175"/>
    </location>
</feature>
<dbReference type="PANTHER" id="PTHR43398:SF1">
    <property type="entry name" value="DOLICHOL-PHOSPHATE MANNOSYLTRANSFERASE SUBUNIT 1"/>
    <property type="match status" value="1"/>
</dbReference>
<dbReference type="PANTHER" id="PTHR43398">
    <property type="entry name" value="DOLICHOL-PHOSPHATE MANNOSYLTRANSFERASE SUBUNIT 1"/>
    <property type="match status" value="1"/>
</dbReference>
<dbReference type="InterPro" id="IPR039528">
    <property type="entry name" value="DPM1-like"/>
</dbReference>
<dbReference type="Pfam" id="PF00535">
    <property type="entry name" value="Glycos_transf_2"/>
    <property type="match status" value="1"/>
</dbReference>
<dbReference type="CDD" id="cd06442">
    <property type="entry name" value="DPM1_like"/>
    <property type="match status" value="1"/>
</dbReference>
<dbReference type="GO" id="GO:0009247">
    <property type="term" value="P:glycolipid biosynthetic process"/>
    <property type="evidence" value="ECO:0007669"/>
    <property type="project" value="TreeGrafter"/>
</dbReference>
<name>A0A7M3M9Y2_9BACT</name>
<evidence type="ECO:0000256" key="2">
    <source>
        <dbReference type="ARBA" id="ARBA00022676"/>
    </source>
</evidence>
<dbReference type="GO" id="GO:0016020">
    <property type="term" value="C:membrane"/>
    <property type="evidence" value="ECO:0007669"/>
    <property type="project" value="GOC"/>
</dbReference>
<proteinExistence type="inferred from homology"/>
<evidence type="ECO:0000313" key="5">
    <source>
        <dbReference type="EMBL" id="TVM14016.1"/>
    </source>
</evidence>
<dbReference type="Gene3D" id="3.90.550.10">
    <property type="entry name" value="Spore Coat Polysaccharide Biosynthesis Protein SpsA, Chain A"/>
    <property type="match status" value="1"/>
</dbReference>
<accession>A0A7M3M9Y2</accession>
<comment type="caution">
    <text evidence="5">The sequence shown here is derived from an EMBL/GenBank/DDBJ whole genome shotgun (WGS) entry which is preliminary data.</text>
</comment>
<organism evidence="5 6">
    <name type="scientific">Oceanidesulfovibrio indonesiensis</name>
    <dbReference type="NCBI Taxonomy" id="54767"/>
    <lineage>
        <taxon>Bacteria</taxon>
        <taxon>Pseudomonadati</taxon>
        <taxon>Thermodesulfobacteriota</taxon>
        <taxon>Desulfovibrionia</taxon>
        <taxon>Desulfovibrionales</taxon>
        <taxon>Desulfovibrionaceae</taxon>
        <taxon>Oceanidesulfovibrio</taxon>
    </lineage>
</organism>
<dbReference type="InterPro" id="IPR001173">
    <property type="entry name" value="Glyco_trans_2-like"/>
</dbReference>
<dbReference type="Proteomes" id="UP000448292">
    <property type="component" value="Unassembled WGS sequence"/>
</dbReference>
<keyword evidence="2" id="KW-0328">Glycosyltransferase</keyword>
<dbReference type="InterPro" id="IPR029044">
    <property type="entry name" value="Nucleotide-diphossugar_trans"/>
</dbReference>
<reference evidence="5 6" key="1">
    <citation type="submission" date="2018-06" db="EMBL/GenBank/DDBJ databases">
        <title>Complete genome of Desulfovibrio indonesiensis P37SLT.</title>
        <authorList>
            <person name="Crispim J.S."/>
            <person name="Vidigal P.M.P."/>
            <person name="Silva L.C.F."/>
            <person name="Laguardia C.N."/>
            <person name="Araujo L.C."/>
            <person name="Dias R.S."/>
            <person name="Sousa M.P."/>
            <person name="Paula S.O."/>
            <person name="Silva C."/>
        </authorList>
    </citation>
    <scope>NUCLEOTIDE SEQUENCE [LARGE SCALE GENOMIC DNA]</scope>
    <source>
        <strain evidence="5 6">P37SLT</strain>
    </source>
</reference>
<dbReference type="SUPFAM" id="SSF53448">
    <property type="entry name" value="Nucleotide-diphospho-sugar transferases"/>
    <property type="match status" value="1"/>
</dbReference>
<protein>
    <submittedName>
        <fullName evidence="5">Polyprenol monophosphomannose synthase</fullName>
    </submittedName>
</protein>
<evidence type="ECO:0000256" key="3">
    <source>
        <dbReference type="ARBA" id="ARBA00022679"/>
    </source>
</evidence>
<comment type="similarity">
    <text evidence="1">Belongs to the glycosyltransferase 2 family.</text>
</comment>
<dbReference type="AlphaFoldDB" id="A0A7M3M9Y2"/>
<dbReference type="EMBL" id="QMIE01000030">
    <property type="protein sequence ID" value="TVM14016.1"/>
    <property type="molecule type" value="Genomic_DNA"/>
</dbReference>
<sequence length="239" mass="26610">MQTAVIVLPTYSEAENVQSLLPQLFAQQVSVSSHTIHVLVVDDDSPDGTADAVRKLQPLYPALHLLNGAKRGLGEAYKRGFAHALREFDPDLILQMDADWQHDPTMLPVLIDQATRGYDLVIGSRYTNGGATPNFSLRRRLISRLGNWLVRTIGKVPEIRDCTSGYRCIKADPLRECDFNTLPGKGYSFQASLLLDLVHNGANVREMPIVFPDRTKGASKLGLGDQVEFCRDMAKMLFR</sequence>
<dbReference type="OrthoDB" id="9802649at2"/>
<dbReference type="RefSeq" id="WP_144304597.1">
    <property type="nucleotide sequence ID" value="NZ_QMIE01000030.1"/>
</dbReference>
<keyword evidence="3" id="KW-0808">Transferase</keyword>
<evidence type="ECO:0000256" key="1">
    <source>
        <dbReference type="ARBA" id="ARBA00006739"/>
    </source>
</evidence>
<keyword evidence="6" id="KW-1185">Reference proteome</keyword>
<gene>
    <name evidence="5" type="ORF">DPQ33_17945</name>
</gene>
<evidence type="ECO:0000313" key="6">
    <source>
        <dbReference type="Proteomes" id="UP000448292"/>
    </source>
</evidence>
<dbReference type="GO" id="GO:0004582">
    <property type="term" value="F:dolichyl-phosphate beta-D-mannosyltransferase activity"/>
    <property type="evidence" value="ECO:0007669"/>
    <property type="project" value="InterPro"/>
</dbReference>